<accession>A0ABU8T7L4</accession>
<comment type="caution">
    <text evidence="2">The sequence shown here is derived from an EMBL/GenBank/DDBJ whole genome shotgun (WGS) entry which is preliminary data.</text>
</comment>
<dbReference type="Proteomes" id="UP001364211">
    <property type="component" value="Unassembled WGS sequence"/>
</dbReference>
<feature type="transmembrane region" description="Helical" evidence="1">
    <location>
        <begin position="102"/>
        <end position="123"/>
    </location>
</feature>
<feature type="transmembrane region" description="Helical" evidence="1">
    <location>
        <begin position="46"/>
        <end position="66"/>
    </location>
</feature>
<protein>
    <recommendedName>
        <fullName evidence="4">LPXTG cell wall anchor domain-containing protein</fullName>
    </recommendedName>
</protein>
<feature type="transmembrane region" description="Helical" evidence="1">
    <location>
        <begin position="12"/>
        <end position="34"/>
    </location>
</feature>
<keyword evidence="1" id="KW-1133">Transmembrane helix</keyword>
<evidence type="ECO:0008006" key="4">
    <source>
        <dbReference type="Google" id="ProtNLM"/>
    </source>
</evidence>
<sequence>MSVSVRSARPVPVAVVAAVVGAGLLLVAAATGWALPATATARNWDVVWAGLDVGTAAAALATAALLRAGDVRAALTATAGAALLVTDAWFDVTTAAGTSAAGLAVAEAVLLELPLALGGVLLATRLLRTHR</sequence>
<dbReference type="RefSeq" id="WP_340290529.1">
    <property type="nucleotide sequence ID" value="NZ_JBBJUP010000009.1"/>
</dbReference>
<organism evidence="2 3">
    <name type="scientific">Pseudonocardia spirodelae</name>
    <dbReference type="NCBI Taxonomy" id="3133431"/>
    <lineage>
        <taxon>Bacteria</taxon>
        <taxon>Bacillati</taxon>
        <taxon>Actinomycetota</taxon>
        <taxon>Actinomycetes</taxon>
        <taxon>Pseudonocardiales</taxon>
        <taxon>Pseudonocardiaceae</taxon>
        <taxon>Pseudonocardia</taxon>
    </lineage>
</organism>
<keyword evidence="3" id="KW-1185">Reference proteome</keyword>
<gene>
    <name evidence="2" type="ORF">WJX68_13505</name>
</gene>
<evidence type="ECO:0000256" key="1">
    <source>
        <dbReference type="SAM" id="Phobius"/>
    </source>
</evidence>
<feature type="transmembrane region" description="Helical" evidence="1">
    <location>
        <begin position="73"/>
        <end position="90"/>
    </location>
</feature>
<dbReference type="EMBL" id="JBBJUP010000009">
    <property type="protein sequence ID" value="MEJ8279955.1"/>
    <property type="molecule type" value="Genomic_DNA"/>
</dbReference>
<reference evidence="2 3" key="1">
    <citation type="submission" date="2024-03" db="EMBL/GenBank/DDBJ databases">
        <title>Draft genome sequence of Pseudonocardia sp. DW16-2.</title>
        <authorList>
            <person name="Duangmal K."/>
        </authorList>
    </citation>
    <scope>NUCLEOTIDE SEQUENCE [LARGE SCALE GENOMIC DNA]</scope>
    <source>
        <strain evidence="2 3">DW16-2</strain>
    </source>
</reference>
<keyword evidence="1" id="KW-0472">Membrane</keyword>
<evidence type="ECO:0000313" key="3">
    <source>
        <dbReference type="Proteomes" id="UP001364211"/>
    </source>
</evidence>
<keyword evidence="1" id="KW-0812">Transmembrane</keyword>
<proteinExistence type="predicted"/>
<name>A0ABU8T7L4_9PSEU</name>
<evidence type="ECO:0000313" key="2">
    <source>
        <dbReference type="EMBL" id="MEJ8279955.1"/>
    </source>
</evidence>